<reference evidence="2" key="1">
    <citation type="journal article" date="2021" name="Genome Biol. Evol.">
        <title>A High-Quality Reference Genome for a Parasitic Bivalve with Doubly Uniparental Inheritance (Bivalvia: Unionida).</title>
        <authorList>
            <person name="Smith C.H."/>
        </authorList>
    </citation>
    <scope>NUCLEOTIDE SEQUENCE</scope>
    <source>
        <strain evidence="2">CHS0354</strain>
    </source>
</reference>
<reference evidence="2" key="3">
    <citation type="submission" date="2023-05" db="EMBL/GenBank/DDBJ databases">
        <authorList>
            <person name="Smith C.H."/>
        </authorList>
    </citation>
    <scope>NUCLEOTIDE SEQUENCE</scope>
    <source>
        <strain evidence="2">CHS0354</strain>
        <tissue evidence="2">Mantle</tissue>
    </source>
</reference>
<evidence type="ECO:0000313" key="2">
    <source>
        <dbReference type="EMBL" id="KAK3586491.1"/>
    </source>
</evidence>
<name>A0AAE0S6W9_9BIVA</name>
<proteinExistence type="predicted"/>
<sequence>MIGKKSNRRKRKKNKKKTKTRRKKTKTRKRNSKTKTKIYKKTFIDITKPPIEITSESQLDIQTILELPPPLSSYHRRNQKEDQGDL</sequence>
<evidence type="ECO:0000313" key="3">
    <source>
        <dbReference type="Proteomes" id="UP001195483"/>
    </source>
</evidence>
<dbReference type="AlphaFoldDB" id="A0AAE0S6W9"/>
<feature type="region of interest" description="Disordered" evidence="1">
    <location>
        <begin position="1"/>
        <end position="38"/>
    </location>
</feature>
<keyword evidence="3" id="KW-1185">Reference proteome</keyword>
<dbReference type="Proteomes" id="UP001195483">
    <property type="component" value="Unassembled WGS sequence"/>
</dbReference>
<feature type="non-terminal residue" evidence="2">
    <location>
        <position position="86"/>
    </location>
</feature>
<accession>A0AAE0S6W9</accession>
<comment type="caution">
    <text evidence="2">The sequence shown here is derived from an EMBL/GenBank/DDBJ whole genome shotgun (WGS) entry which is preliminary data.</text>
</comment>
<protein>
    <submittedName>
        <fullName evidence="2">Uncharacterized protein</fullName>
    </submittedName>
</protein>
<organism evidence="2 3">
    <name type="scientific">Potamilus streckersoni</name>
    <dbReference type="NCBI Taxonomy" id="2493646"/>
    <lineage>
        <taxon>Eukaryota</taxon>
        <taxon>Metazoa</taxon>
        <taxon>Spiralia</taxon>
        <taxon>Lophotrochozoa</taxon>
        <taxon>Mollusca</taxon>
        <taxon>Bivalvia</taxon>
        <taxon>Autobranchia</taxon>
        <taxon>Heteroconchia</taxon>
        <taxon>Palaeoheterodonta</taxon>
        <taxon>Unionida</taxon>
        <taxon>Unionoidea</taxon>
        <taxon>Unionidae</taxon>
        <taxon>Ambleminae</taxon>
        <taxon>Lampsilini</taxon>
        <taxon>Potamilus</taxon>
    </lineage>
</organism>
<gene>
    <name evidence="2" type="ORF">CHS0354_016916</name>
</gene>
<evidence type="ECO:0000256" key="1">
    <source>
        <dbReference type="SAM" id="MobiDB-lite"/>
    </source>
</evidence>
<dbReference type="EMBL" id="JAEAOA010001038">
    <property type="protein sequence ID" value="KAK3586491.1"/>
    <property type="molecule type" value="Genomic_DNA"/>
</dbReference>
<reference evidence="2" key="2">
    <citation type="journal article" date="2021" name="Genome Biol. Evol.">
        <title>Developing a high-quality reference genome for a parasitic bivalve with doubly uniparental inheritance (Bivalvia: Unionida).</title>
        <authorList>
            <person name="Smith C.H."/>
        </authorList>
    </citation>
    <scope>NUCLEOTIDE SEQUENCE</scope>
    <source>
        <strain evidence="2">CHS0354</strain>
        <tissue evidence="2">Mantle</tissue>
    </source>
</reference>